<dbReference type="InterPro" id="IPR011991">
    <property type="entry name" value="ArsR-like_HTH"/>
</dbReference>
<dbReference type="RefSeq" id="WP_248254226.1">
    <property type="nucleotide sequence ID" value="NZ_JAIWJX010000002.1"/>
</dbReference>
<accession>A0A9X1XF70</accession>
<comment type="caution">
    <text evidence="3">The sequence shown here is derived from an EMBL/GenBank/DDBJ whole genome shotgun (WGS) entry which is preliminary data.</text>
</comment>
<keyword evidence="4" id="KW-1185">Reference proteome</keyword>
<reference evidence="3" key="1">
    <citation type="submission" date="2021-09" db="EMBL/GenBank/DDBJ databases">
        <title>Genome analysis of Fictibacillus sp. KIGAM418 isolated from marine sediment.</title>
        <authorList>
            <person name="Seo M.-J."/>
            <person name="Cho E.-S."/>
            <person name="Hwang C.Y."/>
        </authorList>
    </citation>
    <scope>NUCLEOTIDE SEQUENCE</scope>
    <source>
        <strain evidence="3">KIGAM418</strain>
    </source>
</reference>
<dbReference type="EMBL" id="JAIWJX010000002">
    <property type="protein sequence ID" value="MCK6259006.1"/>
    <property type="molecule type" value="Genomic_DNA"/>
</dbReference>
<evidence type="ECO:0000256" key="1">
    <source>
        <dbReference type="ARBA" id="ARBA00023125"/>
    </source>
</evidence>
<sequence>MLELTIDESDALIKVAHALSSKVRIDILKLLNTKKMNINEMAEQLNLPVSTIALNIRVLETAGIIYTELLPATRGTMKVCSRVFEDIHMDLRMDLGYGNNENMYQLEMPIGHYFDANISPTCGIITKNGVLDPLDEPALFYHPERMNAQLIWFRKGYVDYRFPLQLPPNANIQSVQFSMELCSEAPHYDHNWPSDITIWVNDTEICTWTCPGDFGERKGKLNPVWFPTEGHTQYGLLKSWKITEEGSFLDEIKVSNTSLKDVLVDKQKHLNFRVGIKSDAANIGGINLFGNQLGDHPQDILMRVIYSQ</sequence>
<dbReference type="SUPFAM" id="SSF46785">
    <property type="entry name" value="Winged helix' DNA-binding domain"/>
    <property type="match status" value="1"/>
</dbReference>
<dbReference type="Pfam" id="PF01022">
    <property type="entry name" value="HTH_5"/>
    <property type="match status" value="1"/>
</dbReference>
<dbReference type="CDD" id="cd00090">
    <property type="entry name" value="HTH_ARSR"/>
    <property type="match status" value="1"/>
</dbReference>
<name>A0A9X1XF70_9BACL</name>
<evidence type="ECO:0000313" key="4">
    <source>
        <dbReference type="Proteomes" id="UP001139011"/>
    </source>
</evidence>
<dbReference type="SMART" id="SM00418">
    <property type="entry name" value="HTH_ARSR"/>
    <property type="match status" value="1"/>
</dbReference>
<dbReference type="InterPro" id="IPR036390">
    <property type="entry name" value="WH_DNA-bd_sf"/>
</dbReference>
<proteinExistence type="predicted"/>
<dbReference type="GO" id="GO:0003700">
    <property type="term" value="F:DNA-binding transcription factor activity"/>
    <property type="evidence" value="ECO:0007669"/>
    <property type="project" value="InterPro"/>
</dbReference>
<evidence type="ECO:0000259" key="2">
    <source>
        <dbReference type="SMART" id="SM00418"/>
    </source>
</evidence>
<dbReference type="InterPro" id="IPR036388">
    <property type="entry name" value="WH-like_DNA-bd_sf"/>
</dbReference>
<gene>
    <name evidence="3" type="ORF">LCY76_20755</name>
</gene>
<dbReference type="AlphaFoldDB" id="A0A9X1XF70"/>
<organism evidence="3 4">
    <name type="scientific">Fictibacillus marinisediminis</name>
    <dbReference type="NCBI Taxonomy" id="2878389"/>
    <lineage>
        <taxon>Bacteria</taxon>
        <taxon>Bacillati</taxon>
        <taxon>Bacillota</taxon>
        <taxon>Bacilli</taxon>
        <taxon>Bacillales</taxon>
        <taxon>Fictibacillaceae</taxon>
        <taxon>Fictibacillus</taxon>
    </lineage>
</organism>
<feature type="domain" description="HTH arsR-type" evidence="2">
    <location>
        <begin position="14"/>
        <end position="82"/>
    </location>
</feature>
<dbReference type="InterPro" id="IPR001845">
    <property type="entry name" value="HTH_ArsR_DNA-bd_dom"/>
</dbReference>
<dbReference type="Gene3D" id="1.10.10.10">
    <property type="entry name" value="Winged helix-like DNA-binding domain superfamily/Winged helix DNA-binding domain"/>
    <property type="match status" value="1"/>
</dbReference>
<dbReference type="GO" id="GO:0003677">
    <property type="term" value="F:DNA binding"/>
    <property type="evidence" value="ECO:0007669"/>
    <property type="project" value="UniProtKB-KW"/>
</dbReference>
<evidence type="ECO:0000313" key="3">
    <source>
        <dbReference type="EMBL" id="MCK6259006.1"/>
    </source>
</evidence>
<protein>
    <submittedName>
        <fullName evidence="3">Helix-turn-helix domain-containing protein</fullName>
    </submittedName>
</protein>
<dbReference type="Proteomes" id="UP001139011">
    <property type="component" value="Unassembled WGS sequence"/>
</dbReference>
<keyword evidence="1" id="KW-0238">DNA-binding</keyword>